<evidence type="ECO:0000259" key="1">
    <source>
        <dbReference type="Pfam" id="PF18857"/>
    </source>
</evidence>
<dbReference type="InterPro" id="IPR040561">
    <property type="entry name" value="LPD38"/>
</dbReference>
<feature type="non-terminal residue" evidence="2">
    <location>
        <position position="663"/>
    </location>
</feature>
<comment type="caution">
    <text evidence="2">The sequence shown here is derived from an EMBL/GenBank/DDBJ whole genome shotgun (WGS) entry which is preliminary data.</text>
</comment>
<gene>
    <name evidence="2" type="ORF">LCGC14_2130330</name>
</gene>
<evidence type="ECO:0000313" key="2">
    <source>
        <dbReference type="EMBL" id="KKL67903.1"/>
    </source>
</evidence>
<dbReference type="Pfam" id="PF18857">
    <property type="entry name" value="LPD38"/>
    <property type="match status" value="1"/>
</dbReference>
<dbReference type="AlphaFoldDB" id="A0A0F9E1L7"/>
<reference evidence="2" key="1">
    <citation type="journal article" date="2015" name="Nature">
        <title>Complex archaea that bridge the gap between prokaryotes and eukaryotes.</title>
        <authorList>
            <person name="Spang A."/>
            <person name="Saw J.H."/>
            <person name="Jorgensen S.L."/>
            <person name="Zaremba-Niedzwiedzka K."/>
            <person name="Martijn J."/>
            <person name="Lind A.E."/>
            <person name="van Eijk R."/>
            <person name="Schleper C."/>
            <person name="Guy L."/>
            <person name="Ettema T.J."/>
        </authorList>
    </citation>
    <scope>NUCLEOTIDE SEQUENCE</scope>
</reference>
<organism evidence="2">
    <name type="scientific">marine sediment metagenome</name>
    <dbReference type="NCBI Taxonomy" id="412755"/>
    <lineage>
        <taxon>unclassified sequences</taxon>
        <taxon>metagenomes</taxon>
        <taxon>ecological metagenomes</taxon>
    </lineage>
</organism>
<protein>
    <recommendedName>
        <fullName evidence="1">Large polyvalent protein associated domain-containing protein</fullName>
    </recommendedName>
</protein>
<sequence>EPTVLGVPRPSKRFINLGQLRRAHGSTIAGIIDPVESVIANTTAMVSMANRHVVVDALVRLAESVPGQEIVRRVGRFRGLQKTKDMEVVLREAGVEVPPAILDEMATAISPRKVGENRFIVNRGGERILYEVDKELYSTLAAMDVRTIGPLMRLLSAPTSLFRAGVILDPAFSLARNPFRDKIGSLVFSKHNAVPSDLFRGIFSVLQKDELFRDFTRAQGSFSSMVRSLTTDRAAAQKVFRQLLAANHPFKEFATLARNPSGMIEMLRILSEGFENSTRVREFARAAEATGDARLAGFASREISLDFQKMGASVRIANQLSPFLAANIQGVEKLVRQAGQKPLNFNARAMAYITLPTIALWLLNFDDPVYQQLPWWRKDLFWNIPFWRWNDQSQRLEKTGRFFPIPRPFEMGLIYAAFPERVLQWIAEHDESFSRVMTEGGVPVGDPFEDYLSNLLDQLTPGTLPVFLGPLLEARTGYDLFLDRRIVPEGEERLLDEFQAGPAQGETVRVAGKYLKMSPRIVENTIVGFTGGLGRSALATTDQILRAFGVRGDVQPRSPRDVIPLIGPLISAFIVEEPTLNSKASERFYNAWGEMAAINSTIRSLERKGQFADAQTIARNSQPEVIMYSDFSRTVNDLAEFREIMRLIRTNPDLTFAERKEQL</sequence>
<accession>A0A0F9E1L7</accession>
<feature type="non-terminal residue" evidence="2">
    <location>
        <position position="1"/>
    </location>
</feature>
<dbReference type="EMBL" id="LAZR01026709">
    <property type="protein sequence ID" value="KKL67903.1"/>
    <property type="molecule type" value="Genomic_DNA"/>
</dbReference>
<feature type="domain" description="Large polyvalent protein associated" evidence="1">
    <location>
        <begin position="367"/>
        <end position="547"/>
    </location>
</feature>
<proteinExistence type="predicted"/>
<name>A0A0F9E1L7_9ZZZZ</name>